<evidence type="ECO:0000256" key="5">
    <source>
        <dbReference type="HAMAP-Rule" id="MF_01080"/>
    </source>
</evidence>
<dbReference type="Gene3D" id="2.30.130.10">
    <property type="entry name" value="PUA domain"/>
    <property type="match status" value="1"/>
</dbReference>
<comment type="function">
    <text evidence="5">Responsible for synthesis of pseudouridine from uracil-55 in the psi GC loop of transfer RNAs.</text>
</comment>
<dbReference type="Proteomes" id="UP000192920">
    <property type="component" value="Unassembled WGS sequence"/>
</dbReference>
<dbReference type="RefSeq" id="WP_085275351.1">
    <property type="nucleotide sequence ID" value="NZ_FXAG01000004.1"/>
</dbReference>
<evidence type="ECO:0000256" key="4">
    <source>
        <dbReference type="ARBA" id="ARBA00023235"/>
    </source>
</evidence>
<dbReference type="GO" id="GO:0003723">
    <property type="term" value="F:RNA binding"/>
    <property type="evidence" value="ECO:0007669"/>
    <property type="project" value="InterPro"/>
</dbReference>
<dbReference type="InterPro" id="IPR002501">
    <property type="entry name" value="PsdUridine_synth_N"/>
</dbReference>
<name>A0A1Y6BGD1_9NEIS</name>
<dbReference type="GO" id="GO:1990481">
    <property type="term" value="P:mRNA pseudouridine synthesis"/>
    <property type="evidence" value="ECO:0007669"/>
    <property type="project" value="TreeGrafter"/>
</dbReference>
<evidence type="ECO:0000256" key="1">
    <source>
        <dbReference type="ARBA" id="ARBA00000385"/>
    </source>
</evidence>
<dbReference type="GO" id="GO:0031119">
    <property type="term" value="P:tRNA pseudouridine synthesis"/>
    <property type="evidence" value="ECO:0007669"/>
    <property type="project" value="UniProtKB-UniRule"/>
</dbReference>
<dbReference type="Pfam" id="PF16198">
    <property type="entry name" value="TruB_C_2"/>
    <property type="match status" value="1"/>
</dbReference>
<dbReference type="InterPro" id="IPR015947">
    <property type="entry name" value="PUA-like_sf"/>
</dbReference>
<dbReference type="HAMAP" id="MF_01080">
    <property type="entry name" value="TruB_bact"/>
    <property type="match status" value="1"/>
</dbReference>
<dbReference type="SUPFAM" id="SSF55120">
    <property type="entry name" value="Pseudouridine synthase"/>
    <property type="match status" value="1"/>
</dbReference>
<evidence type="ECO:0000259" key="6">
    <source>
        <dbReference type="Pfam" id="PF01509"/>
    </source>
</evidence>
<evidence type="ECO:0000259" key="8">
    <source>
        <dbReference type="Pfam" id="PF16198"/>
    </source>
</evidence>
<dbReference type="PANTHER" id="PTHR13767:SF2">
    <property type="entry name" value="PSEUDOURIDYLATE SYNTHASE TRUB1"/>
    <property type="match status" value="1"/>
</dbReference>
<accession>A0A1Y6BGD1</accession>
<protein>
    <recommendedName>
        <fullName evidence="5">tRNA pseudouridine synthase B</fullName>
        <ecNumber evidence="5">5.4.99.25</ecNumber>
    </recommendedName>
    <alternativeName>
        <fullName evidence="5">tRNA pseudouridine(55) synthase</fullName>
        <shortName evidence="5">Psi55 synthase</shortName>
    </alternativeName>
    <alternativeName>
        <fullName evidence="5">tRNA pseudouridylate synthase</fullName>
    </alternativeName>
    <alternativeName>
        <fullName evidence="5">tRNA-uridine isomerase</fullName>
    </alternativeName>
</protein>
<dbReference type="STRING" id="1123014.SAMN02745746_01022"/>
<evidence type="ECO:0000256" key="3">
    <source>
        <dbReference type="ARBA" id="ARBA00022694"/>
    </source>
</evidence>
<reference evidence="10" key="1">
    <citation type="submission" date="2017-04" db="EMBL/GenBank/DDBJ databases">
        <authorList>
            <person name="Varghese N."/>
            <person name="Submissions S."/>
        </authorList>
    </citation>
    <scope>NUCLEOTIDE SEQUENCE [LARGE SCALE GENOMIC DNA]</scope>
    <source>
        <strain evidence="10">DSM 22618</strain>
    </source>
</reference>
<keyword evidence="3 5" id="KW-0819">tRNA processing</keyword>
<feature type="domain" description="tRNA pseudouridylate synthase B C-terminal" evidence="8">
    <location>
        <begin position="181"/>
        <end position="238"/>
    </location>
</feature>
<keyword evidence="10" id="KW-1185">Reference proteome</keyword>
<evidence type="ECO:0000313" key="10">
    <source>
        <dbReference type="Proteomes" id="UP000192920"/>
    </source>
</evidence>
<dbReference type="PANTHER" id="PTHR13767">
    <property type="entry name" value="TRNA-PSEUDOURIDINE SYNTHASE"/>
    <property type="match status" value="1"/>
</dbReference>
<evidence type="ECO:0000256" key="2">
    <source>
        <dbReference type="ARBA" id="ARBA00005642"/>
    </source>
</evidence>
<feature type="active site" description="Nucleophile" evidence="5">
    <location>
        <position position="48"/>
    </location>
</feature>
<dbReference type="CDD" id="cd02573">
    <property type="entry name" value="PseudoU_synth_EcTruB"/>
    <property type="match status" value="1"/>
</dbReference>
<dbReference type="InterPro" id="IPR032819">
    <property type="entry name" value="TruB_C"/>
</dbReference>
<dbReference type="EMBL" id="FXAG01000004">
    <property type="protein sequence ID" value="SMF06488.1"/>
    <property type="molecule type" value="Genomic_DNA"/>
</dbReference>
<keyword evidence="4 5" id="KW-0413">Isomerase</keyword>
<dbReference type="Pfam" id="PF09157">
    <property type="entry name" value="TruB-C_2"/>
    <property type="match status" value="1"/>
</dbReference>
<feature type="domain" description="tRNA pseudouridine synthase II TruB subfamily 1 C-terminal" evidence="7">
    <location>
        <begin position="242"/>
        <end position="300"/>
    </location>
</feature>
<dbReference type="SUPFAM" id="SSF88697">
    <property type="entry name" value="PUA domain-like"/>
    <property type="match status" value="1"/>
</dbReference>
<organism evidence="9 10">
    <name type="scientific">Pseudogulbenkiania subflava DSM 22618</name>
    <dbReference type="NCBI Taxonomy" id="1123014"/>
    <lineage>
        <taxon>Bacteria</taxon>
        <taxon>Pseudomonadati</taxon>
        <taxon>Pseudomonadota</taxon>
        <taxon>Betaproteobacteria</taxon>
        <taxon>Neisseriales</taxon>
        <taxon>Chromobacteriaceae</taxon>
        <taxon>Pseudogulbenkiania</taxon>
    </lineage>
</organism>
<dbReference type="AlphaFoldDB" id="A0A1Y6BGD1"/>
<dbReference type="InterPro" id="IPR015240">
    <property type="entry name" value="tRNA_sdUridine_synth_fam1_C"/>
</dbReference>
<feature type="domain" description="Pseudouridine synthase II N-terminal" evidence="6">
    <location>
        <begin position="33"/>
        <end position="180"/>
    </location>
</feature>
<evidence type="ECO:0000313" key="9">
    <source>
        <dbReference type="EMBL" id="SMF06488.1"/>
    </source>
</evidence>
<dbReference type="NCBIfam" id="TIGR00431">
    <property type="entry name" value="TruB"/>
    <property type="match status" value="1"/>
</dbReference>
<comment type="similarity">
    <text evidence="2 5">Belongs to the pseudouridine synthase TruB family. Type 1 subfamily.</text>
</comment>
<dbReference type="EC" id="5.4.99.25" evidence="5"/>
<dbReference type="FunFam" id="3.30.2350.10:FF:000011">
    <property type="entry name" value="tRNA pseudouridine synthase B"/>
    <property type="match status" value="1"/>
</dbReference>
<comment type="catalytic activity">
    <reaction evidence="1 5">
        <text>uridine(55) in tRNA = pseudouridine(55) in tRNA</text>
        <dbReference type="Rhea" id="RHEA:42532"/>
        <dbReference type="Rhea" id="RHEA-COMP:10101"/>
        <dbReference type="Rhea" id="RHEA-COMP:10102"/>
        <dbReference type="ChEBI" id="CHEBI:65314"/>
        <dbReference type="ChEBI" id="CHEBI:65315"/>
        <dbReference type="EC" id="5.4.99.25"/>
    </reaction>
</comment>
<dbReference type="Gene3D" id="3.30.2350.10">
    <property type="entry name" value="Pseudouridine synthase"/>
    <property type="match status" value="1"/>
</dbReference>
<dbReference type="GO" id="GO:0160148">
    <property type="term" value="F:tRNA pseudouridine(55) synthase activity"/>
    <property type="evidence" value="ECO:0007669"/>
    <property type="project" value="UniProtKB-EC"/>
</dbReference>
<dbReference type="InterPro" id="IPR036974">
    <property type="entry name" value="PUA_sf"/>
</dbReference>
<dbReference type="CDD" id="cd21152">
    <property type="entry name" value="PUA_TruB_bacterial"/>
    <property type="match status" value="1"/>
</dbReference>
<evidence type="ECO:0000259" key="7">
    <source>
        <dbReference type="Pfam" id="PF09157"/>
    </source>
</evidence>
<gene>
    <name evidence="5" type="primary">truB</name>
    <name evidence="9" type="ORF">SAMN02745746_01022</name>
</gene>
<dbReference type="InterPro" id="IPR014780">
    <property type="entry name" value="tRNA_psdUridine_synth_TruB"/>
</dbReference>
<sequence>MTQMRRKKRAVSGVLLLDKPYNVTSNSALLKARWLFTAAKAGHTGVLDPLATGLLPVCLGEATKFSSYLLDADKGYRATIRFGKVTTTGDLEGEVLRERPVTFDETALRRVLAQFVGPISQVPPMYSALKFQGKPLYEYARAGVDIERQARDVVIHALELVSFDGSEAVVDVLCSKGTYVRTLAEDIGEALDCGAFLTGLRRTTTGGFTLEQSITLEALEAVPETERDALLLPMDVLVAHLPEIVLAPEQAGRFRQGQAVRIAEKCETMLRFRVYLTETREFVGLGEVREPGVLSPLRLVAASAAEV</sequence>
<dbReference type="Pfam" id="PF01509">
    <property type="entry name" value="TruB_N"/>
    <property type="match status" value="1"/>
</dbReference>
<proteinExistence type="inferred from homology"/>
<dbReference type="InterPro" id="IPR020103">
    <property type="entry name" value="PsdUridine_synth_cat_dom_sf"/>
</dbReference>